<name>D5APV2_RHOCB</name>
<dbReference type="AlphaFoldDB" id="D5APV2"/>
<dbReference type="RefSeq" id="WP_013068644.1">
    <property type="nucleotide sequence ID" value="NC_014034.1"/>
</dbReference>
<reference evidence="1 2" key="2">
    <citation type="journal article" date="2010" name="J. Bacteriol.">
        <title>Complete genome sequence of the photosynthetic purple nonsulfur bacterium Rhodobacter capsulatus SB 1003.</title>
        <authorList>
            <person name="Strnad H."/>
            <person name="Lapidus A."/>
            <person name="Paces J."/>
            <person name="Ulbrich P."/>
            <person name="Vlcek C."/>
            <person name="Paces V."/>
            <person name="Haselkorn R."/>
        </authorList>
    </citation>
    <scope>NUCLEOTIDE SEQUENCE [LARGE SCALE GENOMIC DNA]</scope>
    <source>
        <strain evidence="2">ATCC BAA-309 / NBRC 16581 / SB1003</strain>
    </source>
</reference>
<organism evidence="1 2">
    <name type="scientific">Rhodobacter capsulatus (strain ATCC BAA-309 / NBRC 16581 / SB1003)</name>
    <dbReference type="NCBI Taxonomy" id="272942"/>
    <lineage>
        <taxon>Bacteria</taxon>
        <taxon>Pseudomonadati</taxon>
        <taxon>Pseudomonadota</taxon>
        <taxon>Alphaproteobacteria</taxon>
        <taxon>Rhodobacterales</taxon>
        <taxon>Rhodobacter group</taxon>
        <taxon>Rhodobacter</taxon>
    </lineage>
</organism>
<dbReference type="GeneID" id="31491739"/>
<dbReference type="HOGENOM" id="CLU_2571529_0_0_5"/>
<dbReference type="STRING" id="272942.RCAP_rcc02944"/>
<dbReference type="Proteomes" id="UP000002361">
    <property type="component" value="Chromosome"/>
</dbReference>
<keyword evidence="2" id="KW-1185">Reference proteome</keyword>
<sequence length="81" mass="9090">MPDLREAARQFVGFGHPREALKLSATVWLTISNSELLGRFVAAWPKFRSVERAKAFRAIASARTEAIEAVFAARKSKESKR</sequence>
<evidence type="ECO:0000313" key="2">
    <source>
        <dbReference type="Proteomes" id="UP000002361"/>
    </source>
</evidence>
<dbReference type="OrthoDB" id="9768989at2"/>
<reference key="1">
    <citation type="submission" date="2008-12" db="EMBL/GenBank/DDBJ databases">
        <title>Complete genome sequence of Rhodobacter capsulatus SB1003.</title>
        <authorList>
            <person name="Strnad H."/>
            <person name="Lapidus A."/>
            <person name="Vlcek C."/>
            <person name="Ulbrich P."/>
            <person name="Paces J."/>
            <person name="Maltsev N."/>
            <person name="Kumar V."/>
            <person name="Kogan Y."/>
            <person name="Milgram A."/>
            <person name="Rebrekov D."/>
            <person name="Mazur M."/>
            <person name="Cox R."/>
            <person name="Kyrpides N."/>
            <person name="Kolar M."/>
            <person name="Sachova J."/>
            <person name="Ridl J."/>
            <person name="Ivanova N."/>
            <person name="Kapatral V."/>
            <person name="Los T."/>
            <person name="Lykidis A."/>
            <person name="Mikhailova N."/>
            <person name="Reznik G."/>
            <person name="Vasieva O."/>
            <person name="Fonstein M."/>
            <person name="Paces V."/>
            <person name="Haselkorn R."/>
        </authorList>
    </citation>
    <scope>NUCLEOTIDE SEQUENCE</scope>
    <source>
        <strain>SB1003</strain>
    </source>
</reference>
<evidence type="ECO:0000313" key="1">
    <source>
        <dbReference type="EMBL" id="ADE86671.1"/>
    </source>
</evidence>
<proteinExistence type="predicted"/>
<accession>D5APV2</accession>
<gene>
    <name evidence="1" type="ordered locus">RCAP_rcc02944</name>
</gene>
<dbReference type="KEGG" id="rcp:RCAP_rcc02944"/>
<protein>
    <submittedName>
        <fullName evidence="1">Uncharacterized protein</fullName>
    </submittedName>
</protein>
<dbReference type="EMBL" id="CP001312">
    <property type="protein sequence ID" value="ADE86671.1"/>
    <property type="molecule type" value="Genomic_DNA"/>
</dbReference>